<gene>
    <name evidence="2" type="ORF">CUMW_178320</name>
</gene>
<reference evidence="2 3" key="1">
    <citation type="journal article" date="2017" name="Front. Genet.">
        <title>Draft sequencing of the heterozygous diploid genome of Satsuma (Citrus unshiu Marc.) using a hybrid assembly approach.</title>
        <authorList>
            <person name="Shimizu T."/>
            <person name="Tanizawa Y."/>
            <person name="Mochizuki T."/>
            <person name="Nagasaki H."/>
            <person name="Yoshioka T."/>
            <person name="Toyoda A."/>
            <person name="Fujiyama A."/>
            <person name="Kaminuma E."/>
            <person name="Nakamura Y."/>
        </authorList>
    </citation>
    <scope>NUCLEOTIDE SEQUENCE [LARGE SCALE GENOMIC DNA]</scope>
    <source>
        <strain evidence="3">cv. Miyagawa wase</strain>
    </source>
</reference>
<sequence>MKSSADELQEEQCGSRTLQNMDRKTPIDVAKLNSQHDMLKLPATPHVNDGFRQFYRHFSVLDESTPVRH</sequence>
<evidence type="ECO:0000313" key="2">
    <source>
        <dbReference type="EMBL" id="GAY57294.1"/>
    </source>
</evidence>
<keyword evidence="3" id="KW-1185">Reference proteome</keyword>
<evidence type="ECO:0000313" key="3">
    <source>
        <dbReference type="Proteomes" id="UP000236630"/>
    </source>
</evidence>
<dbReference type="Proteomes" id="UP000236630">
    <property type="component" value="Unassembled WGS sequence"/>
</dbReference>
<proteinExistence type="predicted"/>
<evidence type="ECO:0000256" key="1">
    <source>
        <dbReference type="SAM" id="MobiDB-lite"/>
    </source>
</evidence>
<protein>
    <submittedName>
        <fullName evidence="2">Uncharacterized protein</fullName>
    </submittedName>
</protein>
<dbReference type="EMBL" id="BDQV01000159">
    <property type="protein sequence ID" value="GAY57294.1"/>
    <property type="molecule type" value="Genomic_DNA"/>
</dbReference>
<feature type="region of interest" description="Disordered" evidence="1">
    <location>
        <begin position="1"/>
        <end position="25"/>
    </location>
</feature>
<dbReference type="AlphaFoldDB" id="A0A2H5PY59"/>
<name>A0A2H5PY59_CITUN</name>
<accession>A0A2H5PY59</accession>
<comment type="caution">
    <text evidence="2">The sequence shown here is derived from an EMBL/GenBank/DDBJ whole genome shotgun (WGS) entry which is preliminary data.</text>
</comment>
<organism evidence="2 3">
    <name type="scientific">Citrus unshiu</name>
    <name type="common">Satsuma mandarin</name>
    <name type="synonym">Citrus nobilis var. unshiu</name>
    <dbReference type="NCBI Taxonomy" id="55188"/>
    <lineage>
        <taxon>Eukaryota</taxon>
        <taxon>Viridiplantae</taxon>
        <taxon>Streptophyta</taxon>
        <taxon>Embryophyta</taxon>
        <taxon>Tracheophyta</taxon>
        <taxon>Spermatophyta</taxon>
        <taxon>Magnoliopsida</taxon>
        <taxon>eudicotyledons</taxon>
        <taxon>Gunneridae</taxon>
        <taxon>Pentapetalae</taxon>
        <taxon>rosids</taxon>
        <taxon>malvids</taxon>
        <taxon>Sapindales</taxon>
        <taxon>Rutaceae</taxon>
        <taxon>Aurantioideae</taxon>
        <taxon>Citrus</taxon>
    </lineage>
</organism>